<dbReference type="InterPro" id="IPR010067">
    <property type="entry name" value="ABC_SsuA_sub-bd"/>
</dbReference>
<dbReference type="Gene3D" id="3.40.190.10">
    <property type="entry name" value="Periplasmic binding protein-like II"/>
    <property type="match status" value="2"/>
</dbReference>
<dbReference type="PROSITE" id="PS51257">
    <property type="entry name" value="PROKAR_LIPOPROTEIN"/>
    <property type="match status" value="1"/>
</dbReference>
<accession>A0ABV5W6H9</accession>
<dbReference type="CDD" id="cd01008">
    <property type="entry name" value="PBP2_NrtA_SsuA_CpmA_like"/>
    <property type="match status" value="1"/>
</dbReference>
<dbReference type="Pfam" id="PF09084">
    <property type="entry name" value="NMT1"/>
    <property type="match status" value="1"/>
</dbReference>
<dbReference type="PANTHER" id="PTHR30024:SF42">
    <property type="entry name" value="ALIPHATIC SULFONATES-BINDING PROTEIN-RELATED"/>
    <property type="match status" value="1"/>
</dbReference>
<keyword evidence="9" id="KW-1185">Reference proteome</keyword>
<name>A0ABV5W6H9_9BACL</name>
<dbReference type="InterPro" id="IPR001638">
    <property type="entry name" value="Solute-binding_3/MltF_N"/>
</dbReference>
<protein>
    <submittedName>
        <fullName evidence="8">Aliphatic sulfonate ABC transporter substrate-binding protein</fullName>
    </submittedName>
</protein>
<evidence type="ECO:0000256" key="1">
    <source>
        <dbReference type="ARBA" id="ARBA00004418"/>
    </source>
</evidence>
<feature type="signal peptide" evidence="6">
    <location>
        <begin position="1"/>
        <end position="26"/>
    </location>
</feature>
<organism evidence="8 9">
    <name type="scientific">Paenibacillus hodogayensis</name>
    <dbReference type="NCBI Taxonomy" id="279208"/>
    <lineage>
        <taxon>Bacteria</taxon>
        <taxon>Bacillati</taxon>
        <taxon>Bacillota</taxon>
        <taxon>Bacilli</taxon>
        <taxon>Bacillales</taxon>
        <taxon>Paenibacillaceae</taxon>
        <taxon>Paenibacillus</taxon>
    </lineage>
</organism>
<reference evidence="8 9" key="1">
    <citation type="submission" date="2024-09" db="EMBL/GenBank/DDBJ databases">
        <authorList>
            <person name="Sun Q."/>
            <person name="Mori K."/>
        </authorList>
    </citation>
    <scope>NUCLEOTIDE SEQUENCE [LARGE SCALE GENOMIC DNA]</scope>
    <source>
        <strain evidence="8 9">JCM 12520</strain>
    </source>
</reference>
<evidence type="ECO:0000256" key="3">
    <source>
        <dbReference type="ARBA" id="ARBA00022448"/>
    </source>
</evidence>
<evidence type="ECO:0000256" key="2">
    <source>
        <dbReference type="ARBA" id="ARBA00010742"/>
    </source>
</evidence>
<keyword evidence="4 6" id="KW-0732">Signal</keyword>
<proteinExistence type="inferred from homology"/>
<feature type="compositionally biased region" description="Low complexity" evidence="5">
    <location>
        <begin position="32"/>
        <end position="60"/>
    </location>
</feature>
<dbReference type="SMART" id="SM00062">
    <property type="entry name" value="PBPb"/>
    <property type="match status" value="1"/>
</dbReference>
<sequence length="356" mass="38052">MKTRWFQGWILLAAVMLLLVACGAKSNGSGGASQQPPASQSLAGSQAQSPAPSQPAAPSGKKVTVNVAVQGGLSPMHLLKDKGWLEEEFAKLNAEVSWSEFASGPPMFEAMQSSRVDISYAADGAVLVAQAANADFKEISLISVGDRQNGLIVPKDSPIKSVADLKGKQIAVAKGTTPHVFLIKVLQKHGLKEDDVRVVNLATADAQPAFETKRVDAWATIDISIIPQTNKNGATLIASGETEHISAPAFLVARGAFGKDHPELVAAFLKAFQRATDLQNNSKDEAADIYSRVRKLDKPSVLQILDFKDAINAPITDQYVKLQQESADILLSNGSIKTKIDPSKVVDNSYLEKSKK</sequence>
<evidence type="ECO:0000256" key="4">
    <source>
        <dbReference type="ARBA" id="ARBA00022729"/>
    </source>
</evidence>
<gene>
    <name evidence="8" type="ORF">ACFFNY_30735</name>
</gene>
<evidence type="ECO:0000259" key="7">
    <source>
        <dbReference type="SMART" id="SM00062"/>
    </source>
</evidence>
<dbReference type="RefSeq" id="WP_344913572.1">
    <property type="nucleotide sequence ID" value="NZ_BAAAYO010000012.1"/>
</dbReference>
<evidence type="ECO:0000313" key="9">
    <source>
        <dbReference type="Proteomes" id="UP001589619"/>
    </source>
</evidence>
<keyword evidence="3" id="KW-0813">Transport</keyword>
<feature type="chain" id="PRO_5045257976" evidence="6">
    <location>
        <begin position="27"/>
        <end position="356"/>
    </location>
</feature>
<feature type="region of interest" description="Disordered" evidence="5">
    <location>
        <begin position="28"/>
        <end position="61"/>
    </location>
</feature>
<feature type="domain" description="Solute-binding protein family 3/N-terminal" evidence="7">
    <location>
        <begin position="64"/>
        <end position="297"/>
    </location>
</feature>
<dbReference type="Proteomes" id="UP001589619">
    <property type="component" value="Unassembled WGS sequence"/>
</dbReference>
<dbReference type="InterPro" id="IPR015168">
    <property type="entry name" value="SsuA/THI5"/>
</dbReference>
<dbReference type="SUPFAM" id="SSF53850">
    <property type="entry name" value="Periplasmic binding protein-like II"/>
    <property type="match status" value="1"/>
</dbReference>
<evidence type="ECO:0000256" key="5">
    <source>
        <dbReference type="SAM" id="MobiDB-lite"/>
    </source>
</evidence>
<dbReference type="NCBIfam" id="TIGR01728">
    <property type="entry name" value="SsuA_fam"/>
    <property type="match status" value="1"/>
</dbReference>
<dbReference type="PANTHER" id="PTHR30024">
    <property type="entry name" value="ALIPHATIC SULFONATES-BINDING PROTEIN-RELATED"/>
    <property type="match status" value="1"/>
</dbReference>
<comment type="similarity">
    <text evidence="2">Belongs to the bacterial solute-binding protein SsuA/TauA family.</text>
</comment>
<comment type="subcellular location">
    <subcellularLocation>
        <location evidence="1">Periplasm</location>
    </subcellularLocation>
</comment>
<evidence type="ECO:0000256" key="6">
    <source>
        <dbReference type="SAM" id="SignalP"/>
    </source>
</evidence>
<dbReference type="EMBL" id="JBHMAG010000020">
    <property type="protein sequence ID" value="MFB9755975.1"/>
    <property type="molecule type" value="Genomic_DNA"/>
</dbReference>
<evidence type="ECO:0000313" key="8">
    <source>
        <dbReference type="EMBL" id="MFB9755975.1"/>
    </source>
</evidence>
<comment type="caution">
    <text evidence="8">The sequence shown here is derived from an EMBL/GenBank/DDBJ whole genome shotgun (WGS) entry which is preliminary data.</text>
</comment>